<protein>
    <submittedName>
        <fullName evidence="1">Uncharacterized protein</fullName>
    </submittedName>
</protein>
<keyword evidence="2" id="KW-1185">Reference proteome</keyword>
<organism evidence="1 2">
    <name type="scientific">Polysphondylium violaceum</name>
    <dbReference type="NCBI Taxonomy" id="133409"/>
    <lineage>
        <taxon>Eukaryota</taxon>
        <taxon>Amoebozoa</taxon>
        <taxon>Evosea</taxon>
        <taxon>Eumycetozoa</taxon>
        <taxon>Dictyostelia</taxon>
        <taxon>Dictyosteliales</taxon>
        <taxon>Dictyosteliaceae</taxon>
        <taxon>Polysphondylium</taxon>
    </lineage>
</organism>
<dbReference type="OrthoDB" id="23871at2759"/>
<evidence type="ECO:0000313" key="2">
    <source>
        <dbReference type="Proteomes" id="UP000695562"/>
    </source>
</evidence>
<gene>
    <name evidence="1" type="ORF">CYY_002953</name>
</gene>
<proteinExistence type="predicted"/>
<dbReference type="EMBL" id="AJWJ01000088">
    <property type="protein sequence ID" value="KAF2075711.1"/>
    <property type="molecule type" value="Genomic_DNA"/>
</dbReference>
<evidence type="ECO:0000313" key="1">
    <source>
        <dbReference type="EMBL" id="KAF2075711.1"/>
    </source>
</evidence>
<sequence>MKYSSYQSVFNNVYLSSKIFATVHQIQRYRNSLKYDDITKVKWMYENNHICLLREKINRNIELHVDHRHLYGKIANTHPDIFIQLFESNRDRAVELIEYGMHTIENAEVIKYLVERGFGVETVIDRFEKLYKIELQAIQYLLENKLCPPPNFRLLLAFGDMRPIYNPTKARETKEKIEFVIQNVLQLPLTFQDSRSIVKSLLSDPTPLVFDAIEPLLDLGVENILYYHSRKNIYCSYREAVEDIRLVESEIFGGEKSVVERSDYPPHLKEWYACVGKDEQEFINTWNSLEHIIVVDDDIVFSESPIGERLYHIVSLISKSLRLVHFLISKGFTGLSKIQTSVKHDICRPTLKHHLQDISQQDRDLIKTMGRGDLQFINLVLSTFTQGYFESFNFFFKQFTQEFDSEQIHALLKSLFDIAAENRNLFLYESIEAMGYPFTDTMTSYTEFKSLLPRFGRDIDSWAEQQKELKCSTLLVSFIGGSNLIGFKYVFTKHKFSTLMHDNLLEGLAKCRNLVFIDHFWKNRSTCFIETPSTDEINTFFTAIFNRASANQNMLLLKYLVKNNCFNPNATKIFQEPYFSCKEPIDPKYDFKVLVHFVENRFFDSIDPYVKYLIDPTSICSHTFVEYLYRNQDKFNTTVSFQSMYDQMRFKIVDRQQLGIFHLKYHNQLMRTFVNRYGCQETKVV</sequence>
<dbReference type="AlphaFoldDB" id="A0A8J4PXP1"/>
<dbReference type="Proteomes" id="UP000695562">
    <property type="component" value="Unassembled WGS sequence"/>
</dbReference>
<dbReference type="PANTHER" id="PTHR32142">
    <property type="entry name" value="B BOX-TYPE DOMAIN-CONTAINING PROTEIN-RELATED"/>
    <property type="match status" value="1"/>
</dbReference>
<name>A0A8J4PXP1_9MYCE</name>
<comment type="caution">
    <text evidence="1">The sequence shown here is derived from an EMBL/GenBank/DDBJ whole genome shotgun (WGS) entry which is preliminary data.</text>
</comment>
<reference evidence="1" key="1">
    <citation type="submission" date="2020-01" db="EMBL/GenBank/DDBJ databases">
        <title>Development of genomics and gene disruption for Polysphondylium violaceum indicates a role for the polyketide synthase stlB in stalk morphogenesis.</title>
        <authorList>
            <person name="Narita B."/>
            <person name="Kawabe Y."/>
            <person name="Kin K."/>
            <person name="Saito T."/>
            <person name="Gibbs R."/>
            <person name="Kuspa A."/>
            <person name="Muzny D."/>
            <person name="Queller D."/>
            <person name="Richards S."/>
            <person name="Strassman J."/>
            <person name="Sucgang R."/>
            <person name="Worley K."/>
            <person name="Schaap P."/>
        </authorList>
    </citation>
    <scope>NUCLEOTIDE SEQUENCE</scope>
    <source>
        <strain evidence="1">QSvi11</strain>
    </source>
</reference>
<accession>A0A8J4PXP1</accession>
<dbReference type="PANTHER" id="PTHR32142:SF55">
    <property type="entry name" value="ANKYRIN REPEAT-CONTAINING PROTEIN-RELATED"/>
    <property type="match status" value="1"/>
</dbReference>